<feature type="compositionally biased region" description="Polar residues" evidence="4">
    <location>
        <begin position="960"/>
        <end position="988"/>
    </location>
</feature>
<dbReference type="InterPro" id="IPR001356">
    <property type="entry name" value="HD"/>
</dbReference>
<keyword evidence="2 3" id="KW-0238">DNA-binding</keyword>
<evidence type="ECO:0000259" key="5">
    <source>
        <dbReference type="PROSITE" id="PS50071"/>
    </source>
</evidence>
<feature type="region of interest" description="Disordered" evidence="4">
    <location>
        <begin position="643"/>
        <end position="686"/>
    </location>
</feature>
<feature type="compositionally biased region" description="Polar residues" evidence="4">
    <location>
        <begin position="673"/>
        <end position="683"/>
    </location>
</feature>
<evidence type="ECO:0000256" key="4">
    <source>
        <dbReference type="SAM" id="MobiDB-lite"/>
    </source>
</evidence>
<evidence type="ECO:0000313" key="7">
    <source>
        <dbReference type="Proteomes" id="UP001327560"/>
    </source>
</evidence>
<keyword evidence="7" id="KW-1185">Reference proteome</keyword>
<dbReference type="GO" id="GO:0003677">
    <property type="term" value="F:DNA binding"/>
    <property type="evidence" value="ECO:0007669"/>
    <property type="project" value="UniProtKB-UniRule"/>
</dbReference>
<accession>A0AAQ3KQ74</accession>
<sequence length="1072" mass="118411">MALVAAEPAGALVELEFGDSLGSLARLVESQRDLFHSQIDQLQKLVVAQCKLTGVNPLAQEMAAGALSIRIGKRPRDLLNPKAAKYMQSVFSIKDTIGKKETREISALCGVTVTQVREFFAGQRSRVRKIVRLACEKTTKSDASKTPKEEFPCNSDHSSTVSVSQLPSGNFAYASVDRELKHINDNTSILGPVKTDQQVILTSTEPVKAEESRPLLLQEETVPGVDSDDKEFLDKIFNMMRKEQTFSGQVKLIEWVLRIQNSAVLNWFSNNGGVTILATWLNEAAAEEQTTVLLVILKVLYHLPLHKALPLHMSAIVPAVNRLRFYRTSGISNRAKILLSRWSKAFIKSQALKRPLTSSSKAALRETIHKQSMSGFLDDEFLQSKLDCPEEILALTGVSDVNRGTEPKNALKLLPASCADSNKKHERSISSNKSKERRKVLLVEHADPKAAGRSAQVVRAVSINHSRPMSADDIQKAKMRAMFMRHKYGKTEPSSSGSKSQKIEDLREPSVSQPNILSECKSPQDPLKIKEQNRTTVSSKDNILNEPENSNPDPNRTSKQILSCKPIQWKIPQEMRISSTWRVGAGENSKEFDIQSQRNRREKETIYSCLQDIPPNPKEPWDVEMDFDDSLTPEILIEQAPDADADADAGEGSSRPLNQAVEDSHAPQLVPEATTSAPSTTDGTPEPDLELLAVLLKNPDLVFALTSNQGRNLSNEEMVALLDMLKRNGVGLTGMLNESANQKDNNCHVIKPQEQEPLPTSLPSPTPPSEAERSAWRSDFPTFPRTPVLQPHLLGNRSAAALTSAAPQHPPMTASAVVFRTQASGLAPQVMVTNKSATPPVSFLPTKPQAPPPPPPHKPTNMHPLQHTTDLSSKRYPANNTAFISSAPRHESFVVRNPSTTTGLPTLPSLSHNMQRSQPTAQTEPPTFSHIAATWPAVPATTTTRRDPTPDRFIGRPNSAIETSTQNQRYYPTNQNSYGSHPSGSMSQGPGGLSGRRGDRNGYIDGGVDTWRSDGSPARSPEFSAGWSYNDESRRDDSRSNRRHEWSRQHTMGGRDRDGGKRWRDYNHGRQR</sequence>
<dbReference type="AlphaFoldDB" id="A0AAQ3KQ74"/>
<reference evidence="6 7" key="1">
    <citation type="submission" date="2023-10" db="EMBL/GenBank/DDBJ databases">
        <title>Chromosome-scale genome assembly provides insights into flower coloration mechanisms of Canna indica.</title>
        <authorList>
            <person name="Li C."/>
        </authorList>
    </citation>
    <scope>NUCLEOTIDE SEQUENCE [LARGE SCALE GENOMIC DNA]</scope>
    <source>
        <tissue evidence="6">Flower</tissue>
    </source>
</reference>
<evidence type="ECO:0000256" key="2">
    <source>
        <dbReference type="ARBA" id="ARBA00023125"/>
    </source>
</evidence>
<feature type="region of interest" description="Disordered" evidence="4">
    <location>
        <begin position="487"/>
        <end position="559"/>
    </location>
</feature>
<evidence type="ECO:0000256" key="1">
    <source>
        <dbReference type="ARBA" id="ARBA00004123"/>
    </source>
</evidence>
<feature type="region of interest" description="Disordered" evidence="4">
    <location>
        <begin position="899"/>
        <end position="1072"/>
    </location>
</feature>
<dbReference type="InterPro" id="IPR035441">
    <property type="entry name" value="TFIIS/LEDGF_dom_sf"/>
</dbReference>
<feature type="compositionally biased region" description="Low complexity" evidence="4">
    <location>
        <begin position="932"/>
        <end position="943"/>
    </location>
</feature>
<keyword evidence="3" id="KW-0539">Nucleus</keyword>
<dbReference type="SUPFAM" id="SSF46689">
    <property type="entry name" value="Homeodomain-like"/>
    <property type="match status" value="1"/>
</dbReference>
<dbReference type="PROSITE" id="PS50071">
    <property type="entry name" value="HOMEOBOX_2"/>
    <property type="match status" value="1"/>
</dbReference>
<dbReference type="PANTHER" id="PTHR33400">
    <property type="entry name" value="ZINC FINGER CCCH DOMAIN-CONTAINING PROTEIN 6-RELATED"/>
    <property type="match status" value="1"/>
</dbReference>
<feature type="region of interest" description="Disordered" evidence="4">
    <location>
        <begin position="414"/>
        <end position="438"/>
    </location>
</feature>
<dbReference type="InterPro" id="IPR009057">
    <property type="entry name" value="Homeodomain-like_sf"/>
</dbReference>
<dbReference type="SMART" id="SM00389">
    <property type="entry name" value="HOX"/>
    <property type="match status" value="1"/>
</dbReference>
<feature type="compositionally biased region" description="Basic and acidic residues" evidence="4">
    <location>
        <begin position="944"/>
        <end position="954"/>
    </location>
</feature>
<feature type="region of interest" description="Disordered" evidence="4">
    <location>
        <begin position="845"/>
        <end position="868"/>
    </location>
</feature>
<feature type="compositionally biased region" description="Low complexity" evidence="4">
    <location>
        <begin position="899"/>
        <end position="911"/>
    </location>
</feature>
<keyword evidence="3 6" id="KW-0371">Homeobox</keyword>
<feature type="DNA-binding region" description="Homeobox" evidence="3">
    <location>
        <begin position="72"/>
        <end position="131"/>
    </location>
</feature>
<dbReference type="GO" id="GO:0005634">
    <property type="term" value="C:nucleus"/>
    <property type="evidence" value="ECO:0007669"/>
    <property type="project" value="UniProtKB-SubCell"/>
</dbReference>
<dbReference type="GO" id="GO:0010228">
    <property type="term" value="P:vegetative to reproductive phase transition of meristem"/>
    <property type="evidence" value="ECO:0007669"/>
    <property type="project" value="TreeGrafter"/>
</dbReference>
<feature type="domain" description="Homeobox" evidence="5">
    <location>
        <begin position="70"/>
        <end position="130"/>
    </location>
</feature>
<gene>
    <name evidence="6" type="ORF">Cni_G20591</name>
</gene>
<evidence type="ECO:0000256" key="3">
    <source>
        <dbReference type="PROSITE-ProRule" id="PRU00108"/>
    </source>
</evidence>
<feature type="compositionally biased region" description="Polar residues" evidence="4">
    <location>
        <begin position="534"/>
        <end position="559"/>
    </location>
</feature>
<proteinExistence type="predicted"/>
<protein>
    <submittedName>
        <fullName evidence="6">Homeobox protein LUMINIDEPENDENS-like</fullName>
    </submittedName>
</protein>
<dbReference type="EMBL" id="CP136895">
    <property type="protein sequence ID" value="WOL11827.1"/>
    <property type="molecule type" value="Genomic_DNA"/>
</dbReference>
<comment type="subcellular location">
    <subcellularLocation>
        <location evidence="1 3">Nucleus</location>
    </subcellularLocation>
</comment>
<dbReference type="SUPFAM" id="SSF47676">
    <property type="entry name" value="Conserved domain common to transcription factors TFIIS, elongin A, CRSP70"/>
    <property type="match status" value="1"/>
</dbReference>
<feature type="compositionally biased region" description="Pro residues" evidence="4">
    <location>
        <begin position="848"/>
        <end position="858"/>
    </location>
</feature>
<feature type="compositionally biased region" description="Basic and acidic residues" evidence="4">
    <location>
        <begin position="1031"/>
        <end position="1072"/>
    </location>
</feature>
<organism evidence="6 7">
    <name type="scientific">Canna indica</name>
    <name type="common">Indian-shot</name>
    <dbReference type="NCBI Taxonomy" id="4628"/>
    <lineage>
        <taxon>Eukaryota</taxon>
        <taxon>Viridiplantae</taxon>
        <taxon>Streptophyta</taxon>
        <taxon>Embryophyta</taxon>
        <taxon>Tracheophyta</taxon>
        <taxon>Spermatophyta</taxon>
        <taxon>Magnoliopsida</taxon>
        <taxon>Liliopsida</taxon>
        <taxon>Zingiberales</taxon>
        <taxon>Cannaceae</taxon>
        <taxon>Canna</taxon>
    </lineage>
</organism>
<dbReference type="PANTHER" id="PTHR33400:SF6">
    <property type="entry name" value="HOMEOBOX PROTEIN LUMINIDEPENDENS"/>
    <property type="match status" value="1"/>
</dbReference>
<evidence type="ECO:0000313" key="6">
    <source>
        <dbReference type="EMBL" id="WOL11827.1"/>
    </source>
</evidence>
<feature type="region of interest" description="Disordered" evidence="4">
    <location>
        <begin position="752"/>
        <end position="775"/>
    </location>
</feature>
<name>A0AAQ3KQ74_9LILI</name>
<feature type="compositionally biased region" description="Polar residues" evidence="4">
    <location>
        <begin position="912"/>
        <end position="926"/>
    </location>
</feature>
<dbReference type="Proteomes" id="UP001327560">
    <property type="component" value="Chromosome 6"/>
</dbReference>